<dbReference type="SUPFAM" id="SSF88659">
    <property type="entry name" value="Sigma3 and sigma4 domains of RNA polymerase sigma factors"/>
    <property type="match status" value="1"/>
</dbReference>
<reference evidence="8 9" key="1">
    <citation type="submission" date="2018-08" db="EMBL/GenBank/DDBJ databases">
        <title>Chitinophagaceae sp. K23C18032701, a novel bacterium isolated from forest soil.</title>
        <authorList>
            <person name="Wang C."/>
        </authorList>
    </citation>
    <scope>NUCLEOTIDE SEQUENCE [LARGE SCALE GENOMIC DNA]</scope>
    <source>
        <strain evidence="8 9">K23C18032701</strain>
    </source>
</reference>
<evidence type="ECO:0000256" key="5">
    <source>
        <dbReference type="ARBA" id="ARBA00023163"/>
    </source>
</evidence>
<evidence type="ECO:0000259" key="7">
    <source>
        <dbReference type="Pfam" id="PF08281"/>
    </source>
</evidence>
<evidence type="ECO:0000256" key="4">
    <source>
        <dbReference type="ARBA" id="ARBA00023125"/>
    </source>
</evidence>
<proteinExistence type="inferred from homology"/>
<dbReference type="Pfam" id="PF04542">
    <property type="entry name" value="Sigma70_r2"/>
    <property type="match status" value="1"/>
</dbReference>
<dbReference type="GO" id="GO:0016987">
    <property type="term" value="F:sigma factor activity"/>
    <property type="evidence" value="ECO:0007669"/>
    <property type="project" value="UniProtKB-KW"/>
</dbReference>
<evidence type="ECO:0000313" key="8">
    <source>
        <dbReference type="EMBL" id="RFM28011.1"/>
    </source>
</evidence>
<dbReference type="SUPFAM" id="SSF88946">
    <property type="entry name" value="Sigma2 domain of RNA polymerase sigma factors"/>
    <property type="match status" value="1"/>
</dbReference>
<dbReference type="InterPro" id="IPR013325">
    <property type="entry name" value="RNA_pol_sigma_r2"/>
</dbReference>
<evidence type="ECO:0000256" key="2">
    <source>
        <dbReference type="ARBA" id="ARBA00023015"/>
    </source>
</evidence>
<dbReference type="NCBIfam" id="TIGR02937">
    <property type="entry name" value="sigma70-ECF"/>
    <property type="match status" value="1"/>
</dbReference>
<evidence type="ECO:0000259" key="6">
    <source>
        <dbReference type="Pfam" id="PF04542"/>
    </source>
</evidence>
<keyword evidence="4" id="KW-0238">DNA-binding</keyword>
<protein>
    <submittedName>
        <fullName evidence="8">Sigma-70 family RNA polymerase sigma factor</fullName>
    </submittedName>
</protein>
<dbReference type="EMBL" id="QTJU01000003">
    <property type="protein sequence ID" value="RFM28011.1"/>
    <property type="molecule type" value="Genomic_DNA"/>
</dbReference>
<dbReference type="InterPro" id="IPR007627">
    <property type="entry name" value="RNA_pol_sigma70_r2"/>
</dbReference>
<dbReference type="InterPro" id="IPR013324">
    <property type="entry name" value="RNA_pol_sigma_r3/r4-like"/>
</dbReference>
<dbReference type="Proteomes" id="UP000261284">
    <property type="component" value="Unassembled WGS sequence"/>
</dbReference>
<keyword evidence="5" id="KW-0804">Transcription</keyword>
<feature type="domain" description="RNA polymerase sigma-70 region 2" evidence="6">
    <location>
        <begin position="31"/>
        <end position="98"/>
    </location>
</feature>
<keyword evidence="9" id="KW-1185">Reference proteome</keyword>
<dbReference type="Gene3D" id="1.10.1740.10">
    <property type="match status" value="1"/>
</dbReference>
<accession>A0A3E1NJF4</accession>
<gene>
    <name evidence="8" type="ORF">DXN05_10745</name>
</gene>
<comment type="similarity">
    <text evidence="1">Belongs to the sigma-70 factor family. ECF subfamily.</text>
</comment>
<dbReference type="InterPro" id="IPR013249">
    <property type="entry name" value="RNA_pol_sigma70_r4_t2"/>
</dbReference>
<dbReference type="PANTHER" id="PTHR43133">
    <property type="entry name" value="RNA POLYMERASE ECF-TYPE SIGMA FACTO"/>
    <property type="match status" value="1"/>
</dbReference>
<dbReference type="AlphaFoldDB" id="A0A3E1NJF4"/>
<dbReference type="GO" id="GO:0006352">
    <property type="term" value="P:DNA-templated transcription initiation"/>
    <property type="evidence" value="ECO:0007669"/>
    <property type="project" value="InterPro"/>
</dbReference>
<keyword evidence="3" id="KW-0731">Sigma factor</keyword>
<name>A0A3E1NJF4_9BACT</name>
<organism evidence="8 9">
    <name type="scientific">Deminuibacter soli</name>
    <dbReference type="NCBI Taxonomy" id="2291815"/>
    <lineage>
        <taxon>Bacteria</taxon>
        <taxon>Pseudomonadati</taxon>
        <taxon>Bacteroidota</taxon>
        <taxon>Chitinophagia</taxon>
        <taxon>Chitinophagales</taxon>
        <taxon>Chitinophagaceae</taxon>
        <taxon>Deminuibacter</taxon>
    </lineage>
</organism>
<evidence type="ECO:0000256" key="3">
    <source>
        <dbReference type="ARBA" id="ARBA00023082"/>
    </source>
</evidence>
<dbReference type="Gene3D" id="1.10.10.10">
    <property type="entry name" value="Winged helix-like DNA-binding domain superfamily/Winged helix DNA-binding domain"/>
    <property type="match status" value="1"/>
</dbReference>
<dbReference type="InterPro" id="IPR014284">
    <property type="entry name" value="RNA_pol_sigma-70_dom"/>
</dbReference>
<dbReference type="InterPro" id="IPR039425">
    <property type="entry name" value="RNA_pol_sigma-70-like"/>
</dbReference>
<dbReference type="Pfam" id="PF08281">
    <property type="entry name" value="Sigma70_r4_2"/>
    <property type="match status" value="1"/>
</dbReference>
<evidence type="ECO:0000313" key="9">
    <source>
        <dbReference type="Proteomes" id="UP000261284"/>
    </source>
</evidence>
<keyword evidence="2" id="KW-0805">Transcription regulation</keyword>
<dbReference type="PANTHER" id="PTHR43133:SF8">
    <property type="entry name" value="RNA POLYMERASE SIGMA FACTOR HI_1459-RELATED"/>
    <property type="match status" value="1"/>
</dbReference>
<comment type="caution">
    <text evidence="8">The sequence shown here is derived from an EMBL/GenBank/DDBJ whole genome shotgun (WGS) entry which is preliminary data.</text>
</comment>
<dbReference type="InterPro" id="IPR036388">
    <property type="entry name" value="WH-like_DNA-bd_sf"/>
</dbReference>
<evidence type="ECO:0000256" key="1">
    <source>
        <dbReference type="ARBA" id="ARBA00010641"/>
    </source>
</evidence>
<sequence>MPVLPSAVSVKNLDNILALCLQNDRIAQEKLYRAFFGLFYTVARDYTTDNESLLAIINEAFLKIFLHLKDYDTSKGSFETWSKRILRNQCIDHYRKQKNAIAAIEINDSVSNHIQHNDSQPGNSRDTAYYFSLLPETTGKVCRLFFLEGYAHKEIAAELHITESTSRWHVSEGKKRLQEILKRKYA</sequence>
<dbReference type="GO" id="GO:0003677">
    <property type="term" value="F:DNA binding"/>
    <property type="evidence" value="ECO:0007669"/>
    <property type="project" value="UniProtKB-KW"/>
</dbReference>
<feature type="domain" description="RNA polymerase sigma factor 70 region 4 type 2" evidence="7">
    <location>
        <begin position="134"/>
        <end position="177"/>
    </location>
</feature>